<keyword evidence="5" id="KW-0175">Coiled coil</keyword>
<dbReference type="OrthoDB" id="2135133at2759"/>
<feature type="coiled-coil region" evidence="5">
    <location>
        <begin position="618"/>
        <end position="691"/>
    </location>
</feature>
<dbReference type="Pfam" id="PF02841">
    <property type="entry name" value="GBP_C"/>
    <property type="match status" value="1"/>
</dbReference>
<dbReference type="PANTHER" id="PTHR10751">
    <property type="entry name" value="GUANYLATE BINDING PROTEIN"/>
    <property type="match status" value="1"/>
</dbReference>
<feature type="coiled-coil region" evidence="5">
    <location>
        <begin position="381"/>
        <end position="408"/>
    </location>
</feature>
<dbReference type="Gene3D" id="1.20.1000.10">
    <property type="entry name" value="Guanylate-binding protein, C-terminal domain"/>
    <property type="match status" value="1"/>
</dbReference>
<feature type="domain" description="GB1/RHD3-type G" evidence="7">
    <location>
        <begin position="55"/>
        <end position="324"/>
    </location>
</feature>
<dbReference type="InterPro" id="IPR027417">
    <property type="entry name" value="P-loop_NTPase"/>
</dbReference>
<accession>A0A8K1CJN6</accession>
<dbReference type="InterPro" id="IPR030386">
    <property type="entry name" value="G_GB1_RHD3_dom"/>
</dbReference>
<proteinExistence type="inferred from homology"/>
<feature type="region of interest" description="Disordered" evidence="6">
    <location>
        <begin position="185"/>
        <end position="211"/>
    </location>
</feature>
<evidence type="ECO:0000256" key="1">
    <source>
        <dbReference type="ARBA" id="ARBA00022741"/>
    </source>
</evidence>
<dbReference type="AlphaFoldDB" id="A0A8K1CJN6"/>
<dbReference type="GO" id="GO:0005525">
    <property type="term" value="F:GTP binding"/>
    <property type="evidence" value="ECO:0007669"/>
    <property type="project" value="UniProtKB-KW"/>
</dbReference>
<evidence type="ECO:0000256" key="4">
    <source>
        <dbReference type="PROSITE-ProRule" id="PRU01052"/>
    </source>
</evidence>
<feature type="compositionally biased region" description="Polar residues" evidence="6">
    <location>
        <begin position="11"/>
        <end position="21"/>
    </location>
</feature>
<dbReference type="SUPFAM" id="SSF52540">
    <property type="entry name" value="P-loop containing nucleoside triphosphate hydrolases"/>
    <property type="match status" value="1"/>
</dbReference>
<evidence type="ECO:0000313" key="9">
    <source>
        <dbReference type="Proteomes" id="UP000794436"/>
    </source>
</evidence>
<organism evidence="8 9">
    <name type="scientific">Pythium oligandrum</name>
    <name type="common">Mycoparasitic fungus</name>
    <dbReference type="NCBI Taxonomy" id="41045"/>
    <lineage>
        <taxon>Eukaryota</taxon>
        <taxon>Sar</taxon>
        <taxon>Stramenopiles</taxon>
        <taxon>Oomycota</taxon>
        <taxon>Peronosporomycetes</taxon>
        <taxon>Pythiales</taxon>
        <taxon>Pythiaceae</taxon>
        <taxon>Pythium</taxon>
    </lineage>
</organism>
<keyword evidence="2" id="KW-0378">Hydrolase</keyword>
<feature type="region of interest" description="Disordered" evidence="6">
    <location>
        <begin position="1"/>
        <end position="24"/>
    </location>
</feature>
<evidence type="ECO:0000256" key="2">
    <source>
        <dbReference type="ARBA" id="ARBA00022801"/>
    </source>
</evidence>
<evidence type="ECO:0000313" key="8">
    <source>
        <dbReference type="EMBL" id="TMW64495.1"/>
    </source>
</evidence>
<feature type="compositionally biased region" description="Basic and acidic residues" evidence="6">
    <location>
        <begin position="188"/>
        <end position="200"/>
    </location>
</feature>
<sequence>MTEDVGVKGATTAQSNGTSHSGEYVSGGDPVCLIHGGPDGLRVAEEGIRLLETLHEPIAVVCLAGQYRTGKSFFLNQLAHSSQRSPATKRAGFRVGPTTESCTRGIWLWDPQPPVRNARGDRVLFMDTEGIAATDNDESYDAKIFSLGLLLSSLFVFNTMGVIDEGAIDRLYLVSELTKHVCISADTQENKETPASRKPDDDEDGGGDWKDSLAESRELAPHFPPFIWLLRDFLLDMQTADGRPLTANEYLEKSLDVRDGSSRRNEERNRIRTSIRILFARRECLTLVRPVMDESQLRHAADLVDDKLRPEFMTQMQLIRDRILSIVTPKQMFGKAMDGQKLAHLVRCYTATMSNGSVPDIKAAWAYVSEATCQTAMLAAMELYEARMNATQIRLDEEEDETKRTQINTTGPIISQQEFEQIHRDAHDEALNLFKHQSVEGNTRTTCFQKLKTHIQKHKTALIAALQKRSTALCEHVLSELKRDLLLQPMAAGKWDYAFFEAASREGMPSLSVFQATLNEIESKYEEQAQGPAKKATLFNFLRNDALAFFEALFSRLSSRHVQFHKEWEERQKALDHTLREMQRDHEQQLQTKTMEIRMVEEAKTHVEEKERTQIARNQELKKQCEQHVATIASLEEKRCQQKTQHEELQSKLVNLEREVDRAAMQVTHTSEKLQQREDELKETKKSWHEQTEALRHSHQQEKEEWIQKLSDQTAERMTLQKTLRIRDHELQQKDRSLEMTKKESQQLTQQLDQARLACSKLETDSAHFQDLQLQAETRLEASIARQRQLQDELGRERSRMDQRMERFQTQLGRVESDREVEAVLHDCVTEVVRLAEVEKARVLMEERNVLLERLGEIYLKISTLPEFYQREIFCSPDPTPSFFDILTQ</sequence>
<dbReference type="PROSITE" id="PS51715">
    <property type="entry name" value="G_GB1_RHD3"/>
    <property type="match status" value="1"/>
</dbReference>
<keyword evidence="9" id="KW-1185">Reference proteome</keyword>
<dbReference type="InterPro" id="IPR036543">
    <property type="entry name" value="Guanylate-bd_C_sf"/>
</dbReference>
<dbReference type="EMBL" id="SPLM01000039">
    <property type="protein sequence ID" value="TMW64495.1"/>
    <property type="molecule type" value="Genomic_DNA"/>
</dbReference>
<evidence type="ECO:0000259" key="7">
    <source>
        <dbReference type="PROSITE" id="PS51715"/>
    </source>
</evidence>
<feature type="coiled-coil region" evidence="5">
    <location>
        <begin position="731"/>
        <end position="765"/>
    </location>
</feature>
<evidence type="ECO:0000256" key="3">
    <source>
        <dbReference type="ARBA" id="ARBA00023134"/>
    </source>
</evidence>
<name>A0A8K1CJN6_PYTOL</name>
<comment type="caution">
    <text evidence="8">The sequence shown here is derived from an EMBL/GenBank/DDBJ whole genome shotgun (WGS) entry which is preliminary data.</text>
</comment>
<dbReference type="InterPro" id="IPR015894">
    <property type="entry name" value="Guanylate-bd_N"/>
</dbReference>
<dbReference type="Proteomes" id="UP000794436">
    <property type="component" value="Unassembled WGS sequence"/>
</dbReference>
<evidence type="ECO:0000256" key="6">
    <source>
        <dbReference type="SAM" id="MobiDB-lite"/>
    </source>
</evidence>
<protein>
    <recommendedName>
        <fullName evidence="7">GB1/RHD3-type G domain-containing protein</fullName>
    </recommendedName>
</protein>
<keyword evidence="3" id="KW-0342">GTP-binding</keyword>
<dbReference type="GO" id="GO:0003924">
    <property type="term" value="F:GTPase activity"/>
    <property type="evidence" value="ECO:0007669"/>
    <property type="project" value="InterPro"/>
</dbReference>
<keyword evidence="1" id="KW-0547">Nucleotide-binding</keyword>
<comment type="similarity">
    <text evidence="4">Belongs to the TRAFAC class dynamin-like GTPase superfamily. GB1/RHD3 GTPase family.</text>
</comment>
<dbReference type="SUPFAM" id="SSF48340">
    <property type="entry name" value="Interferon-induced guanylate-binding protein 1 (GBP1), C-terminal domain"/>
    <property type="match status" value="1"/>
</dbReference>
<evidence type="ECO:0000256" key="5">
    <source>
        <dbReference type="SAM" id="Coils"/>
    </source>
</evidence>
<dbReference type="Pfam" id="PF02263">
    <property type="entry name" value="GBP"/>
    <property type="match status" value="2"/>
</dbReference>
<dbReference type="InterPro" id="IPR003191">
    <property type="entry name" value="Guanylate-bd/ATL_C"/>
</dbReference>
<dbReference type="Gene3D" id="3.40.50.300">
    <property type="entry name" value="P-loop containing nucleotide triphosphate hydrolases"/>
    <property type="match status" value="1"/>
</dbReference>
<reference evidence="8" key="1">
    <citation type="submission" date="2019-03" db="EMBL/GenBank/DDBJ databases">
        <title>Long read genome sequence of the mycoparasitic Pythium oligandrum ATCC 38472 isolated from sugarbeet rhizosphere.</title>
        <authorList>
            <person name="Gaulin E."/>
        </authorList>
    </citation>
    <scope>NUCLEOTIDE SEQUENCE</scope>
    <source>
        <strain evidence="8">ATCC 38472_TT</strain>
    </source>
</reference>
<gene>
    <name evidence="8" type="ORF">Poli38472_011375</name>
</gene>